<evidence type="ECO:0000313" key="2">
    <source>
        <dbReference type="EMBL" id="MFC0274540.1"/>
    </source>
</evidence>
<keyword evidence="1" id="KW-0472">Membrane</keyword>
<accession>A0ABV6GM10</accession>
<dbReference type="RefSeq" id="WP_378938888.1">
    <property type="nucleotide sequence ID" value="NZ_JBHLVO010000038.1"/>
</dbReference>
<organism evidence="2 3">
    <name type="scientific">Metabacillus herbersteinensis</name>
    <dbReference type="NCBI Taxonomy" id="283816"/>
    <lineage>
        <taxon>Bacteria</taxon>
        <taxon>Bacillati</taxon>
        <taxon>Bacillota</taxon>
        <taxon>Bacilli</taxon>
        <taxon>Bacillales</taxon>
        <taxon>Bacillaceae</taxon>
        <taxon>Metabacillus</taxon>
    </lineage>
</organism>
<sequence length="68" mass="7889">MIIWGIKLTKDKHEKAEYIDGIAAYDAGVVASVVLFLLSFILKFIPTSLKFIFQNSIIKYELWIRCHE</sequence>
<evidence type="ECO:0000313" key="3">
    <source>
        <dbReference type="Proteomes" id="UP001589854"/>
    </source>
</evidence>
<feature type="transmembrane region" description="Helical" evidence="1">
    <location>
        <begin position="22"/>
        <end position="45"/>
    </location>
</feature>
<gene>
    <name evidence="2" type="ORF">ACFFIX_24735</name>
</gene>
<keyword evidence="1" id="KW-1133">Transmembrane helix</keyword>
<protein>
    <submittedName>
        <fullName evidence="2">Uncharacterized protein</fullName>
    </submittedName>
</protein>
<comment type="caution">
    <text evidence="2">The sequence shown here is derived from an EMBL/GenBank/DDBJ whole genome shotgun (WGS) entry which is preliminary data.</text>
</comment>
<name>A0ABV6GM10_9BACI</name>
<dbReference type="EMBL" id="JBHLVO010000038">
    <property type="protein sequence ID" value="MFC0274540.1"/>
    <property type="molecule type" value="Genomic_DNA"/>
</dbReference>
<reference evidence="2 3" key="1">
    <citation type="submission" date="2024-09" db="EMBL/GenBank/DDBJ databases">
        <authorList>
            <person name="Sun Q."/>
            <person name="Mori K."/>
        </authorList>
    </citation>
    <scope>NUCLEOTIDE SEQUENCE [LARGE SCALE GENOMIC DNA]</scope>
    <source>
        <strain evidence="2 3">CCM 7228</strain>
    </source>
</reference>
<dbReference type="Proteomes" id="UP001589854">
    <property type="component" value="Unassembled WGS sequence"/>
</dbReference>
<proteinExistence type="predicted"/>
<evidence type="ECO:0000256" key="1">
    <source>
        <dbReference type="SAM" id="Phobius"/>
    </source>
</evidence>
<keyword evidence="3" id="KW-1185">Reference proteome</keyword>
<keyword evidence="1" id="KW-0812">Transmembrane</keyword>